<dbReference type="EMBL" id="JAYKXN010000002">
    <property type="protein sequence ID" value="KAK7310267.1"/>
    <property type="molecule type" value="Genomic_DNA"/>
</dbReference>
<keyword evidence="2" id="KW-1185">Reference proteome</keyword>
<proteinExistence type="predicted"/>
<evidence type="ECO:0000313" key="1">
    <source>
        <dbReference type="EMBL" id="KAK7310267.1"/>
    </source>
</evidence>
<evidence type="ECO:0000313" key="2">
    <source>
        <dbReference type="Proteomes" id="UP001359559"/>
    </source>
</evidence>
<gene>
    <name evidence="1" type="ORF">RJT34_07673</name>
</gene>
<protein>
    <submittedName>
        <fullName evidence="1">Uncharacterized protein</fullName>
    </submittedName>
</protein>
<reference evidence="1 2" key="1">
    <citation type="submission" date="2024-01" db="EMBL/GenBank/DDBJ databases">
        <title>The genomes of 5 underutilized Papilionoideae crops provide insights into root nodulation and disease resistance.</title>
        <authorList>
            <person name="Yuan L."/>
        </authorList>
    </citation>
    <scope>NUCLEOTIDE SEQUENCE [LARGE SCALE GENOMIC DNA]</scope>
    <source>
        <strain evidence="1">LY-2023</strain>
        <tissue evidence="1">Leaf</tissue>
    </source>
</reference>
<accession>A0AAN9K637</accession>
<sequence length="101" mass="11402">MSFTLSHVIVEGKNLVRFCVAVIETGSEDDGLLDLSDDDFFLVGSSSDESNIDDEWTNKSTRNVRIEELGKKVIRLLNQNGLFRVLHLKYKMDMQESSGCT</sequence>
<name>A0AAN9K637_CLITE</name>
<dbReference type="Proteomes" id="UP001359559">
    <property type="component" value="Unassembled WGS sequence"/>
</dbReference>
<comment type="caution">
    <text evidence="1">The sequence shown here is derived from an EMBL/GenBank/DDBJ whole genome shotgun (WGS) entry which is preliminary data.</text>
</comment>
<dbReference type="AlphaFoldDB" id="A0AAN9K637"/>
<organism evidence="1 2">
    <name type="scientific">Clitoria ternatea</name>
    <name type="common">Butterfly pea</name>
    <dbReference type="NCBI Taxonomy" id="43366"/>
    <lineage>
        <taxon>Eukaryota</taxon>
        <taxon>Viridiplantae</taxon>
        <taxon>Streptophyta</taxon>
        <taxon>Embryophyta</taxon>
        <taxon>Tracheophyta</taxon>
        <taxon>Spermatophyta</taxon>
        <taxon>Magnoliopsida</taxon>
        <taxon>eudicotyledons</taxon>
        <taxon>Gunneridae</taxon>
        <taxon>Pentapetalae</taxon>
        <taxon>rosids</taxon>
        <taxon>fabids</taxon>
        <taxon>Fabales</taxon>
        <taxon>Fabaceae</taxon>
        <taxon>Papilionoideae</taxon>
        <taxon>50 kb inversion clade</taxon>
        <taxon>NPAAA clade</taxon>
        <taxon>indigoferoid/millettioid clade</taxon>
        <taxon>Phaseoleae</taxon>
        <taxon>Clitoria</taxon>
    </lineage>
</organism>